<feature type="chain" id="PRO_5006143314" evidence="2">
    <location>
        <begin position="25"/>
        <end position="424"/>
    </location>
</feature>
<feature type="compositionally biased region" description="Basic and acidic residues" evidence="1">
    <location>
        <begin position="135"/>
        <end position="154"/>
    </location>
</feature>
<accession>A0A0P7UJJ4</accession>
<gene>
    <name evidence="3" type="ORF">Z043_112908</name>
</gene>
<dbReference type="Proteomes" id="UP000034805">
    <property type="component" value="Unassembled WGS sequence"/>
</dbReference>
<comment type="caution">
    <text evidence="3">The sequence shown here is derived from an EMBL/GenBank/DDBJ whole genome shotgun (WGS) entry which is preliminary data.</text>
</comment>
<name>A0A0P7UJJ4_SCLFO</name>
<evidence type="ECO:0000256" key="2">
    <source>
        <dbReference type="SAM" id="SignalP"/>
    </source>
</evidence>
<keyword evidence="2" id="KW-0732">Signal</keyword>
<feature type="region of interest" description="Disordered" evidence="1">
    <location>
        <begin position="71"/>
        <end position="263"/>
    </location>
</feature>
<evidence type="ECO:0000313" key="4">
    <source>
        <dbReference type="Proteomes" id="UP000034805"/>
    </source>
</evidence>
<dbReference type="AlphaFoldDB" id="A0A0P7UJJ4"/>
<feature type="compositionally biased region" description="Basic residues" evidence="1">
    <location>
        <begin position="104"/>
        <end position="113"/>
    </location>
</feature>
<sequence>MAFHHLRTLCQLLMIVLYADAVKAFSPVLQESVSNGAPDFSSLPSWGDGFLSSQFSDDALHSSAASPAESFFDLDDDESDNHDLGVVDEGDILDYNGLSPRAQRPPKGKRPKQKPVAGKPLPSTPQLREPLLESQRPHQTEDAGHPTQSREKGPSQRPTSPPGMDRPVPNISAPLKDPGTRNGQSPGDHHISTGIHRFPPVAKQPLSSWVPSRRKPAVYSPQSARRVPGFAQGSARRPSGFPEQNGLTSGIRRPPFSHFSDHVERPSVASDVTWGRADVAYSPYAPPSASRLPLSTYGTADRRGPRIGPYGLVHGDYGRPLEGQRKRAFPQYLVLTITMVVKLPPSMGDTTSLSTMAMEDMLCRAKQTLNMAGFSFPKPVIHHWLLDLSSAIVPQDVEATLTTACSNPGIIMCQVDTAMAIEVV</sequence>
<reference evidence="3 4" key="1">
    <citation type="submission" date="2015-08" db="EMBL/GenBank/DDBJ databases">
        <title>The genome of the Asian arowana (Scleropages formosus).</title>
        <authorList>
            <person name="Tan M.H."/>
            <person name="Gan H.M."/>
            <person name="Croft L.J."/>
            <person name="Austin C.M."/>
        </authorList>
    </citation>
    <scope>NUCLEOTIDE SEQUENCE [LARGE SCALE GENOMIC DNA]</scope>
    <source>
        <strain evidence="3">Aro1</strain>
    </source>
</reference>
<evidence type="ECO:0000256" key="1">
    <source>
        <dbReference type="SAM" id="MobiDB-lite"/>
    </source>
</evidence>
<dbReference type="EMBL" id="JARO02004496">
    <property type="protein sequence ID" value="KPP68416.1"/>
    <property type="molecule type" value="Genomic_DNA"/>
</dbReference>
<protein>
    <submittedName>
        <fullName evidence="3">Uncharacterized protein</fullName>
    </submittedName>
</protein>
<organism evidence="3 4">
    <name type="scientific">Scleropages formosus</name>
    <name type="common">Asian bonytongue</name>
    <name type="synonym">Osteoglossum formosum</name>
    <dbReference type="NCBI Taxonomy" id="113540"/>
    <lineage>
        <taxon>Eukaryota</taxon>
        <taxon>Metazoa</taxon>
        <taxon>Chordata</taxon>
        <taxon>Craniata</taxon>
        <taxon>Vertebrata</taxon>
        <taxon>Euteleostomi</taxon>
        <taxon>Actinopterygii</taxon>
        <taxon>Neopterygii</taxon>
        <taxon>Teleostei</taxon>
        <taxon>Osteoglossocephala</taxon>
        <taxon>Osteoglossomorpha</taxon>
        <taxon>Osteoglossiformes</taxon>
        <taxon>Osteoglossidae</taxon>
        <taxon>Scleropages</taxon>
    </lineage>
</organism>
<feature type="compositionally biased region" description="Acidic residues" evidence="1">
    <location>
        <begin position="72"/>
        <end position="92"/>
    </location>
</feature>
<evidence type="ECO:0000313" key="3">
    <source>
        <dbReference type="EMBL" id="KPP68416.1"/>
    </source>
</evidence>
<proteinExistence type="predicted"/>
<feature type="signal peptide" evidence="2">
    <location>
        <begin position="1"/>
        <end position="24"/>
    </location>
</feature>